<protein>
    <submittedName>
        <fullName evidence="10">Dolichol-phosphate mannosyltransferase</fullName>
    </submittedName>
</protein>
<dbReference type="InterPro" id="IPR029044">
    <property type="entry name" value="Nucleotide-diphossugar_trans"/>
</dbReference>
<dbReference type="Gene3D" id="3.90.550.10">
    <property type="entry name" value="Spore Coat Polysaccharide Biosynthesis Protein SpsA, Chain A"/>
    <property type="match status" value="1"/>
</dbReference>
<dbReference type="AlphaFoldDB" id="A0A401W4G3"/>
<dbReference type="SUPFAM" id="SSF53448">
    <property type="entry name" value="Nucleotide-diphospho-sugar transferases"/>
    <property type="match status" value="1"/>
</dbReference>
<evidence type="ECO:0000256" key="7">
    <source>
        <dbReference type="ARBA" id="ARBA00023136"/>
    </source>
</evidence>
<organism evidence="10 11">
    <name type="scientific">Streptomyces paromomycinus</name>
    <name type="common">Streptomyces rimosus subsp. paromomycinus</name>
    <dbReference type="NCBI Taxonomy" id="92743"/>
    <lineage>
        <taxon>Bacteria</taxon>
        <taxon>Bacillati</taxon>
        <taxon>Actinomycetota</taxon>
        <taxon>Actinomycetes</taxon>
        <taxon>Kitasatosporales</taxon>
        <taxon>Streptomycetaceae</taxon>
        <taxon>Streptomyces</taxon>
    </lineage>
</organism>
<evidence type="ECO:0000256" key="3">
    <source>
        <dbReference type="ARBA" id="ARBA00022676"/>
    </source>
</evidence>
<dbReference type="Pfam" id="PF00535">
    <property type="entry name" value="Glycos_transf_2"/>
    <property type="match status" value="1"/>
</dbReference>
<evidence type="ECO:0000256" key="5">
    <source>
        <dbReference type="ARBA" id="ARBA00022692"/>
    </source>
</evidence>
<evidence type="ECO:0000313" key="10">
    <source>
        <dbReference type="EMBL" id="GCD44181.1"/>
    </source>
</evidence>
<keyword evidence="3 10" id="KW-0328">Glycosyltransferase</keyword>
<dbReference type="GO" id="GO:0005886">
    <property type="term" value="C:plasma membrane"/>
    <property type="evidence" value="ECO:0007669"/>
    <property type="project" value="TreeGrafter"/>
</dbReference>
<evidence type="ECO:0000256" key="4">
    <source>
        <dbReference type="ARBA" id="ARBA00022679"/>
    </source>
</evidence>
<evidence type="ECO:0000256" key="6">
    <source>
        <dbReference type="ARBA" id="ARBA00022989"/>
    </source>
</evidence>
<keyword evidence="11" id="KW-1185">Reference proteome</keyword>
<accession>A0A401W4G3</accession>
<keyword evidence="5 8" id="KW-0812">Transmembrane</keyword>
<evidence type="ECO:0000256" key="8">
    <source>
        <dbReference type="SAM" id="Phobius"/>
    </source>
</evidence>
<feature type="transmembrane region" description="Helical" evidence="8">
    <location>
        <begin position="270"/>
        <end position="291"/>
    </location>
</feature>
<comment type="caution">
    <text evidence="10">The sequence shown here is derived from an EMBL/GenBank/DDBJ whole genome shotgun (WGS) entry which is preliminary data.</text>
</comment>
<proteinExistence type="inferred from homology"/>
<dbReference type="RefSeq" id="WP_125055117.1">
    <property type="nucleotide sequence ID" value="NZ_BHZD01000001.1"/>
</dbReference>
<gene>
    <name evidence="10" type="ORF">GKJPGBOP_03872</name>
</gene>
<dbReference type="EMBL" id="BHZD01000001">
    <property type="protein sequence ID" value="GCD44181.1"/>
    <property type="molecule type" value="Genomic_DNA"/>
</dbReference>
<keyword evidence="7 8" id="KW-0472">Membrane</keyword>
<comment type="similarity">
    <text evidence="2">Belongs to the glycosyltransferase 2 family.</text>
</comment>
<keyword evidence="6 8" id="KW-1133">Transmembrane helix</keyword>
<feature type="domain" description="Glycosyltransferase 2-like" evidence="9">
    <location>
        <begin position="20"/>
        <end position="183"/>
    </location>
</feature>
<dbReference type="PANTHER" id="PTHR48090">
    <property type="entry name" value="UNDECAPRENYL-PHOSPHATE 4-DEOXY-4-FORMAMIDO-L-ARABINOSE TRANSFERASE-RELATED"/>
    <property type="match status" value="1"/>
</dbReference>
<reference evidence="10 11" key="1">
    <citation type="submission" date="2018-11" db="EMBL/GenBank/DDBJ databases">
        <title>Whole genome sequence of Streptomyces paromomycinus NBRC 15454(T).</title>
        <authorList>
            <person name="Komaki H."/>
            <person name="Tamura T."/>
        </authorList>
    </citation>
    <scope>NUCLEOTIDE SEQUENCE [LARGE SCALE GENOMIC DNA]</scope>
    <source>
        <strain evidence="10 11">NBRC 15454</strain>
    </source>
</reference>
<dbReference type="PANTHER" id="PTHR48090:SF1">
    <property type="entry name" value="PROPHAGE BACTOPRENOL GLUCOSYL TRANSFERASE HOMOLOG"/>
    <property type="match status" value="1"/>
</dbReference>
<evidence type="ECO:0000313" key="11">
    <source>
        <dbReference type="Proteomes" id="UP000286746"/>
    </source>
</evidence>
<sequence>MPATRTPAQLTAVAARPLVSVVVPCFDEAAVIGETHRRLRAVLRGLPECEYEVVYVDDGSRDGTWDRLTALAAADARVRLVRLTRNFGHQPAVLAGLREAAGDAVVTIDADLQDPPGLIADMVERWRAGWPVVSARRTGREGESRFKTGTAHVFYRLLAAVADHPVNLDTGDFRLLDREVVRTLTLLPESELYLRGSVCWAGFPETSLEYGRRPRLAGRTKYTLRKMAGLSRRGLLACSSAPARVPAAVGLAWLGGTAVASAVRRRPLPLAAWTFGCEAVLLGVLGEYLLLVHREVRGRPPYVVRQRWAAGVPAPVELTADDVAGPREAWTAGSAR</sequence>
<evidence type="ECO:0000259" key="9">
    <source>
        <dbReference type="Pfam" id="PF00535"/>
    </source>
</evidence>
<dbReference type="GO" id="GO:0016757">
    <property type="term" value="F:glycosyltransferase activity"/>
    <property type="evidence" value="ECO:0007669"/>
    <property type="project" value="UniProtKB-KW"/>
</dbReference>
<evidence type="ECO:0000256" key="1">
    <source>
        <dbReference type="ARBA" id="ARBA00004141"/>
    </source>
</evidence>
<evidence type="ECO:0000256" key="2">
    <source>
        <dbReference type="ARBA" id="ARBA00006739"/>
    </source>
</evidence>
<dbReference type="InterPro" id="IPR050256">
    <property type="entry name" value="Glycosyltransferase_2"/>
</dbReference>
<keyword evidence="4 10" id="KW-0808">Transferase</keyword>
<dbReference type="Proteomes" id="UP000286746">
    <property type="component" value="Unassembled WGS sequence"/>
</dbReference>
<name>A0A401W4G3_STREY</name>
<dbReference type="CDD" id="cd04187">
    <property type="entry name" value="DPM1_like_bac"/>
    <property type="match status" value="1"/>
</dbReference>
<comment type="subcellular location">
    <subcellularLocation>
        <location evidence="1">Membrane</location>
        <topology evidence="1">Multi-pass membrane protein</topology>
    </subcellularLocation>
</comment>
<dbReference type="InterPro" id="IPR001173">
    <property type="entry name" value="Glyco_trans_2-like"/>
</dbReference>